<dbReference type="OrthoDB" id="381504at2157"/>
<dbReference type="KEGG" id="rci:RCIX1875"/>
<dbReference type="EMBL" id="AM114193">
    <property type="protein sequence ID" value="CAJ37050.1"/>
    <property type="molecule type" value="Genomic_DNA"/>
</dbReference>
<dbReference type="STRING" id="351160.RCIX1875"/>
<keyword evidence="2" id="KW-1185">Reference proteome</keyword>
<evidence type="ECO:0000313" key="2">
    <source>
        <dbReference type="Proteomes" id="UP000000663"/>
    </source>
</evidence>
<accession>Q0W3J3</accession>
<protein>
    <submittedName>
        <fullName evidence="1">Uncharacterized protein</fullName>
    </submittedName>
</protein>
<gene>
    <name evidence="1" type="ORF">RCIX1875</name>
</gene>
<organism evidence="1 2">
    <name type="scientific">Methanocella arvoryzae (strain DSM 22066 / NBRC 105507 / MRE50)</name>
    <dbReference type="NCBI Taxonomy" id="351160"/>
    <lineage>
        <taxon>Archaea</taxon>
        <taxon>Methanobacteriati</taxon>
        <taxon>Methanobacteriota</taxon>
        <taxon>Stenosarchaea group</taxon>
        <taxon>Methanomicrobia</taxon>
        <taxon>Methanocellales</taxon>
        <taxon>Methanocellaceae</taxon>
        <taxon>Methanocella</taxon>
    </lineage>
</organism>
<reference evidence="1 2" key="1">
    <citation type="journal article" date="2006" name="Science">
        <title>Genome of rice cluster I archaea -- the key methane producers in the rice rhizosphere.</title>
        <authorList>
            <person name="Erkel C."/>
            <person name="Kube M."/>
            <person name="Reinhardt R."/>
            <person name="Liesack W."/>
        </authorList>
    </citation>
    <scope>NUCLEOTIDE SEQUENCE [LARGE SCALE GENOMIC DNA]</scope>
    <source>
        <strain evidence="2">DSM 22066 / NBRC 105507 / MRE50</strain>
    </source>
</reference>
<proteinExistence type="predicted"/>
<dbReference type="GeneID" id="5145259"/>
<dbReference type="RefSeq" id="WP_012035519.1">
    <property type="nucleotide sequence ID" value="NC_009464.1"/>
</dbReference>
<dbReference type="eggNOG" id="arCOG12568">
    <property type="taxonomic scope" value="Archaea"/>
</dbReference>
<dbReference type="AlphaFoldDB" id="Q0W3J3"/>
<name>Q0W3J3_METAR</name>
<evidence type="ECO:0000313" key="1">
    <source>
        <dbReference type="EMBL" id="CAJ37050.1"/>
    </source>
</evidence>
<dbReference type="Proteomes" id="UP000000663">
    <property type="component" value="Chromosome"/>
</dbReference>
<sequence length="128" mass="14838">MLSDKTRIDLGKFRDRINRAAASEFRTASYFQGKGQPAEQIALAVSEGLLDLLEEGPSRDPNTVRLYCDWLYNLIRKESKKIDTTMDFLDRYEALVTRHLTNVEDADVDVFFEMCREYVRRKHGQISG</sequence>